<protein>
    <submittedName>
        <fullName evidence="3">Nucleoside phosphorylase</fullName>
    </submittedName>
</protein>
<evidence type="ECO:0000256" key="1">
    <source>
        <dbReference type="SAM" id="Phobius"/>
    </source>
</evidence>
<accession>A0A2T0JZF1</accession>
<reference evidence="3 4" key="1">
    <citation type="submission" date="2018-03" db="EMBL/GenBank/DDBJ databases">
        <title>Genomic Encyclopedia of Archaeal and Bacterial Type Strains, Phase II (KMG-II): from individual species to whole genera.</title>
        <authorList>
            <person name="Goeker M."/>
        </authorList>
    </citation>
    <scope>NUCLEOTIDE SEQUENCE [LARGE SCALE GENOMIC DNA]</scope>
    <source>
        <strain evidence="3 4">DSM 43146</strain>
    </source>
</reference>
<dbReference type="GO" id="GO:0009116">
    <property type="term" value="P:nucleoside metabolic process"/>
    <property type="evidence" value="ECO:0007669"/>
    <property type="project" value="InterPro"/>
</dbReference>
<dbReference type="SUPFAM" id="SSF53167">
    <property type="entry name" value="Purine and uridine phosphorylases"/>
    <property type="match status" value="1"/>
</dbReference>
<keyword evidence="1" id="KW-0472">Membrane</keyword>
<dbReference type="EMBL" id="PVMZ01000022">
    <property type="protein sequence ID" value="PRX15875.1"/>
    <property type="molecule type" value="Genomic_DNA"/>
</dbReference>
<dbReference type="Proteomes" id="UP000239415">
    <property type="component" value="Unassembled WGS sequence"/>
</dbReference>
<gene>
    <name evidence="3" type="ORF">CLV67_122115</name>
</gene>
<feature type="transmembrane region" description="Helical" evidence="1">
    <location>
        <begin position="271"/>
        <end position="291"/>
    </location>
</feature>
<dbReference type="Gene3D" id="3.40.50.1580">
    <property type="entry name" value="Nucleoside phosphorylase domain"/>
    <property type="match status" value="1"/>
</dbReference>
<keyword evidence="1" id="KW-1133">Transmembrane helix</keyword>
<organism evidence="3 4">
    <name type="scientific">Actinoplanes italicus</name>
    <dbReference type="NCBI Taxonomy" id="113567"/>
    <lineage>
        <taxon>Bacteria</taxon>
        <taxon>Bacillati</taxon>
        <taxon>Actinomycetota</taxon>
        <taxon>Actinomycetes</taxon>
        <taxon>Micromonosporales</taxon>
        <taxon>Micromonosporaceae</taxon>
        <taxon>Actinoplanes</taxon>
    </lineage>
</organism>
<name>A0A2T0JZF1_9ACTN</name>
<dbReference type="InterPro" id="IPR035994">
    <property type="entry name" value="Nucleoside_phosphorylase_sf"/>
</dbReference>
<evidence type="ECO:0000313" key="4">
    <source>
        <dbReference type="Proteomes" id="UP000239415"/>
    </source>
</evidence>
<feature type="domain" description="Nucleoside phosphorylase" evidence="2">
    <location>
        <begin position="423"/>
        <end position="624"/>
    </location>
</feature>
<keyword evidence="4" id="KW-1185">Reference proteome</keyword>
<evidence type="ECO:0000259" key="2">
    <source>
        <dbReference type="Pfam" id="PF01048"/>
    </source>
</evidence>
<dbReference type="RefSeq" id="WP_170154183.1">
    <property type="nucleotide sequence ID" value="NZ_BOMO01000022.1"/>
</dbReference>
<proteinExistence type="predicted"/>
<feature type="transmembrane region" description="Helical" evidence="1">
    <location>
        <begin position="131"/>
        <end position="154"/>
    </location>
</feature>
<dbReference type="GO" id="GO:0008782">
    <property type="term" value="F:adenosylhomocysteine nucleosidase activity"/>
    <property type="evidence" value="ECO:0007669"/>
    <property type="project" value="TreeGrafter"/>
</dbReference>
<keyword evidence="1" id="KW-0812">Transmembrane</keyword>
<dbReference type="PANTHER" id="PTHR46832">
    <property type="entry name" value="5'-METHYLTHIOADENOSINE/S-ADENOSYLHOMOCYSTEINE NUCLEOSIDASE"/>
    <property type="match status" value="1"/>
</dbReference>
<dbReference type="Pfam" id="PF01048">
    <property type="entry name" value="PNP_UDP_1"/>
    <property type="match status" value="1"/>
</dbReference>
<feature type="transmembrane region" description="Helical" evidence="1">
    <location>
        <begin position="338"/>
        <end position="358"/>
    </location>
</feature>
<dbReference type="AlphaFoldDB" id="A0A2T0JZF1"/>
<feature type="transmembrane region" description="Helical" evidence="1">
    <location>
        <begin position="103"/>
        <end position="125"/>
    </location>
</feature>
<comment type="caution">
    <text evidence="3">The sequence shown here is derived from an EMBL/GenBank/DDBJ whole genome shotgun (WGS) entry which is preliminary data.</text>
</comment>
<dbReference type="InterPro" id="IPR000845">
    <property type="entry name" value="Nucleoside_phosphorylase_d"/>
</dbReference>
<dbReference type="GO" id="GO:0005829">
    <property type="term" value="C:cytosol"/>
    <property type="evidence" value="ECO:0007669"/>
    <property type="project" value="TreeGrafter"/>
</dbReference>
<dbReference type="GO" id="GO:0008930">
    <property type="term" value="F:methylthioadenosine nucleosidase activity"/>
    <property type="evidence" value="ECO:0007669"/>
    <property type="project" value="TreeGrafter"/>
</dbReference>
<evidence type="ECO:0000313" key="3">
    <source>
        <dbReference type="EMBL" id="PRX15875.1"/>
    </source>
</evidence>
<sequence>MSASSAKQNPPFEPDLAACRAAARAVRATALWPQVRDAVRPPGVGIHRSRPPLGLLLYAAARDGRLVWRSADEFALLEPPIARGREWAGSDAGRTWLGRMDRWWDHLVFGVPPLLLLALSVPTSLVPRVGVLLALLLICTALLYIVAQMSLGLIPRSLKRMRGTSEDTARGLHWTVVLIHLTDPAKADRLLRAALDRSQHLTRANIRPDVAEGTHALMCLERAITTEEARQAVSAAPSATGSGPDQTGVRVVLDGGGFVPPDPGAHRPISFIPVLLIGTALVVGVAGLLTADAEAAACATAGDCADRPATWIDAMTWLAYRMVLDDAGLIPATTRARVFGWLMLPLGLVVLLCLVIAGRRQASTFRKRQERTYAHLETTINRRIRVLVLTVLDIERDAVISAVTAENGRRAEPDTLGGYPIFRLGRLGDQGTEVLVAQSAQGIVTPASMMLTTERLIPVVQPDYVILAGICFGLWSRRYDDGEQELGDVVVSEYVQNVDHRKVTDEDGSERIIWRGERVQASTPLLLAFKAATHGWTGRRVHFGSVLSGSTLVSSAALRADLHREFEEASAGEMELTGVYVATAGRRSGWIMVKGISDWGTGELTDDTRRPAAAAAAAFVVHALTVGTLPVPTRG</sequence>
<dbReference type="PANTHER" id="PTHR46832:SF1">
    <property type="entry name" value="5'-METHYLTHIOADENOSINE_S-ADENOSYLHOMOCYSTEINE NUCLEOSIDASE"/>
    <property type="match status" value="1"/>
</dbReference>
<dbReference type="GO" id="GO:0019284">
    <property type="term" value="P:L-methionine salvage from S-adenosylmethionine"/>
    <property type="evidence" value="ECO:0007669"/>
    <property type="project" value="TreeGrafter"/>
</dbReference>